<dbReference type="Gene3D" id="2.60.40.10">
    <property type="entry name" value="Immunoglobulins"/>
    <property type="match status" value="1"/>
</dbReference>
<dbReference type="Pfam" id="PF07610">
    <property type="entry name" value="DUF1573"/>
    <property type="match status" value="1"/>
</dbReference>
<gene>
    <name evidence="1" type="ORF">T190607A01A_10936</name>
</gene>
<accession>A0ABP1EIT3</accession>
<dbReference type="EMBL" id="CAXIXY010000003">
    <property type="protein sequence ID" value="CAL2079878.1"/>
    <property type="molecule type" value="Genomic_DNA"/>
</dbReference>
<evidence type="ECO:0000313" key="2">
    <source>
        <dbReference type="Proteomes" id="UP001497416"/>
    </source>
</evidence>
<comment type="caution">
    <text evidence="1">The sequence shown here is derived from an EMBL/GenBank/DDBJ whole genome shotgun (WGS) entry which is preliminary data.</text>
</comment>
<evidence type="ECO:0008006" key="3">
    <source>
        <dbReference type="Google" id="ProtNLM"/>
    </source>
</evidence>
<name>A0ABP1EIT3_9FLAO</name>
<reference evidence="1 2" key="1">
    <citation type="submission" date="2024-05" db="EMBL/GenBank/DDBJ databases">
        <authorList>
            <person name="Duchaud E."/>
        </authorList>
    </citation>
    <scope>NUCLEOTIDE SEQUENCE [LARGE SCALE GENOMIC DNA]</scope>
    <source>
        <strain evidence="1">Ena-SAMPLE-TAB-13-05-2024-13:56:06:370-140302</strain>
    </source>
</reference>
<evidence type="ECO:0000313" key="1">
    <source>
        <dbReference type="EMBL" id="CAL2079878.1"/>
    </source>
</evidence>
<dbReference type="Proteomes" id="UP001497416">
    <property type="component" value="Unassembled WGS sequence"/>
</dbReference>
<protein>
    <recommendedName>
        <fullName evidence="3">DUF1573 domain-containing protein</fullName>
    </recommendedName>
</protein>
<dbReference type="InterPro" id="IPR013783">
    <property type="entry name" value="Ig-like_fold"/>
</dbReference>
<proteinExistence type="predicted"/>
<keyword evidence="2" id="KW-1185">Reference proteome</keyword>
<dbReference type="InterPro" id="IPR011467">
    <property type="entry name" value="DUF1573"/>
</dbReference>
<sequence length="138" mass="15512">MKVYNLKSHIMRVRITLFILLFTGVVSSYAQEFKFEKETINYGKIAQGSEGIRVFEFTNIGDAPLIIKHIKSSCGCAVPQKPEKPIMPGEKGQISVSYDTKRPGGFSKAITIFSNAKRERLSLKIKGFVNRNTPKEKV</sequence>
<organism evidence="1 2">
    <name type="scientific">Tenacibaculum platacis</name>
    <dbReference type="NCBI Taxonomy" id="3137852"/>
    <lineage>
        <taxon>Bacteria</taxon>
        <taxon>Pseudomonadati</taxon>
        <taxon>Bacteroidota</taxon>
        <taxon>Flavobacteriia</taxon>
        <taxon>Flavobacteriales</taxon>
        <taxon>Flavobacteriaceae</taxon>
        <taxon>Tenacibaculum</taxon>
    </lineage>
</organism>
<dbReference type="PANTHER" id="PTHR37833:SF1">
    <property type="entry name" value="SIGNAL PEPTIDE PROTEIN"/>
    <property type="match status" value="1"/>
</dbReference>
<dbReference type="PANTHER" id="PTHR37833">
    <property type="entry name" value="LIPOPROTEIN-RELATED"/>
    <property type="match status" value="1"/>
</dbReference>